<dbReference type="Proteomes" id="UP000582643">
    <property type="component" value="Unassembled WGS sequence"/>
</dbReference>
<keyword evidence="3" id="KW-1185">Reference proteome</keyword>
<protein>
    <submittedName>
        <fullName evidence="2">Uncharacterized protein</fullName>
    </submittedName>
</protein>
<dbReference type="EMBL" id="JACHJY010000008">
    <property type="protein sequence ID" value="MBB4984795.1"/>
    <property type="molecule type" value="Genomic_DNA"/>
</dbReference>
<evidence type="ECO:0000313" key="3">
    <source>
        <dbReference type="Proteomes" id="UP000582643"/>
    </source>
</evidence>
<gene>
    <name evidence="2" type="ORF">GGE06_005741</name>
</gene>
<reference evidence="2 3" key="1">
    <citation type="submission" date="2020-08" db="EMBL/GenBank/DDBJ databases">
        <title>Genomic Encyclopedia of Type Strains, Phase III (KMG-III): the genomes of soil and plant-associated and newly described type strains.</title>
        <authorList>
            <person name="Whitman W."/>
        </authorList>
    </citation>
    <scope>NUCLEOTIDE SEQUENCE [LARGE SCALE GENOMIC DNA]</scope>
    <source>
        <strain evidence="2 3">SFB5A</strain>
    </source>
</reference>
<comment type="caution">
    <text evidence="2">The sequence shown here is derived from an EMBL/GenBank/DDBJ whole genome shotgun (WGS) entry which is preliminary data.</text>
</comment>
<sequence>MAARILTEPVTERLPLRACGGAEDESRAVRPGVPEVVVVRPHTCDEARVPVGAGGSGRGFDDRAARGW</sequence>
<proteinExistence type="predicted"/>
<dbReference type="AlphaFoldDB" id="A0A7W7U701"/>
<feature type="compositionally biased region" description="Basic and acidic residues" evidence="1">
    <location>
        <begin position="59"/>
        <end position="68"/>
    </location>
</feature>
<accession>A0A7W7U701</accession>
<name>A0A7W7U701_9ACTN</name>
<feature type="region of interest" description="Disordered" evidence="1">
    <location>
        <begin position="49"/>
        <end position="68"/>
    </location>
</feature>
<evidence type="ECO:0000313" key="2">
    <source>
        <dbReference type="EMBL" id="MBB4984795.1"/>
    </source>
</evidence>
<organism evidence="2 3">
    <name type="scientific">Streptomyces nymphaeiformis</name>
    <dbReference type="NCBI Taxonomy" id="2663842"/>
    <lineage>
        <taxon>Bacteria</taxon>
        <taxon>Bacillati</taxon>
        <taxon>Actinomycetota</taxon>
        <taxon>Actinomycetes</taxon>
        <taxon>Kitasatosporales</taxon>
        <taxon>Streptomycetaceae</taxon>
        <taxon>Streptomyces</taxon>
    </lineage>
</organism>
<evidence type="ECO:0000256" key="1">
    <source>
        <dbReference type="SAM" id="MobiDB-lite"/>
    </source>
</evidence>